<dbReference type="SUPFAM" id="SSF75420">
    <property type="entry name" value="YhbC-like, N-terminal domain"/>
    <property type="match status" value="1"/>
</dbReference>
<feature type="domain" description="Ribosome maturation factor RimP N-terminal" evidence="4">
    <location>
        <begin position="51"/>
        <end position="119"/>
    </location>
</feature>
<dbReference type="Pfam" id="PF17384">
    <property type="entry name" value="DUF150_C"/>
    <property type="match status" value="1"/>
</dbReference>
<keyword evidence="2 3" id="KW-0690">Ribosome biogenesis</keyword>
<keyword evidence="7" id="KW-1185">Reference proteome</keyword>
<comment type="similarity">
    <text evidence="3">Belongs to the RimP family.</text>
</comment>
<dbReference type="HAMAP" id="MF_01077">
    <property type="entry name" value="RimP"/>
    <property type="match status" value="1"/>
</dbReference>
<evidence type="ECO:0000313" key="7">
    <source>
        <dbReference type="Proteomes" id="UP000199600"/>
    </source>
</evidence>
<keyword evidence="1 3" id="KW-0963">Cytoplasm</keyword>
<evidence type="ECO:0000256" key="3">
    <source>
        <dbReference type="HAMAP-Rule" id="MF_01077"/>
    </source>
</evidence>
<dbReference type="Pfam" id="PF02576">
    <property type="entry name" value="RimP_N"/>
    <property type="match status" value="1"/>
</dbReference>
<dbReference type="GO" id="GO:0000028">
    <property type="term" value="P:ribosomal small subunit assembly"/>
    <property type="evidence" value="ECO:0007669"/>
    <property type="project" value="TreeGrafter"/>
</dbReference>
<evidence type="ECO:0000259" key="4">
    <source>
        <dbReference type="Pfam" id="PF02576"/>
    </source>
</evidence>
<dbReference type="InterPro" id="IPR028989">
    <property type="entry name" value="RimP_N"/>
</dbReference>
<evidence type="ECO:0000256" key="1">
    <source>
        <dbReference type="ARBA" id="ARBA00022490"/>
    </source>
</evidence>
<dbReference type="AlphaFoldDB" id="A0A1A8XMP6"/>
<dbReference type="EMBL" id="FLQY01000100">
    <property type="protein sequence ID" value="SBT06430.1"/>
    <property type="molecule type" value="Genomic_DNA"/>
</dbReference>
<dbReference type="PANTHER" id="PTHR33867:SF1">
    <property type="entry name" value="RIBOSOME MATURATION FACTOR RIMP"/>
    <property type="match status" value="1"/>
</dbReference>
<dbReference type="InterPro" id="IPR003728">
    <property type="entry name" value="Ribosome_maturation_RimP"/>
</dbReference>
<evidence type="ECO:0000313" key="6">
    <source>
        <dbReference type="EMBL" id="SBT06430.1"/>
    </source>
</evidence>
<gene>
    <name evidence="3" type="primary">rimP</name>
    <name evidence="6" type="ORF">PROAA_1890006</name>
</gene>
<organism evidence="6 7">
    <name type="scientific">Candidatus Propionivibrio aalborgensis</name>
    <dbReference type="NCBI Taxonomy" id="1860101"/>
    <lineage>
        <taxon>Bacteria</taxon>
        <taxon>Pseudomonadati</taxon>
        <taxon>Pseudomonadota</taxon>
        <taxon>Betaproteobacteria</taxon>
        <taxon>Rhodocyclales</taxon>
        <taxon>Rhodocyclaceae</taxon>
        <taxon>Propionivibrio</taxon>
    </lineage>
</organism>
<reference evidence="6 7" key="1">
    <citation type="submission" date="2016-06" db="EMBL/GenBank/DDBJ databases">
        <authorList>
            <person name="Kjaerup R.B."/>
            <person name="Dalgaard T.S."/>
            <person name="Juul-Madsen H.R."/>
        </authorList>
    </citation>
    <scope>NUCLEOTIDE SEQUENCE [LARGE SCALE GENOMIC DNA]</scope>
    <source>
        <strain evidence="6">2</strain>
    </source>
</reference>
<evidence type="ECO:0000256" key="2">
    <source>
        <dbReference type="ARBA" id="ARBA00022517"/>
    </source>
</evidence>
<dbReference type="CDD" id="cd01734">
    <property type="entry name" value="YlxS_C"/>
    <property type="match status" value="1"/>
</dbReference>
<dbReference type="GO" id="GO:0005829">
    <property type="term" value="C:cytosol"/>
    <property type="evidence" value="ECO:0007669"/>
    <property type="project" value="TreeGrafter"/>
</dbReference>
<proteinExistence type="inferred from homology"/>
<name>A0A1A8XMP6_9RHOO</name>
<sequence>MKQSQEYDLPIYGGTNCRYNPTVFRSPSRGQFFRGWAFAHFLFVGMDLHELIDKTVTGLGYELVDIEQSPRGRVLRLFIDKPDGVDVEDCALVSNQLSRVLTVENVDYDRLEVSSPGLDRVLKKLADFERFVGSQINLRLRLPTKNGQRNFNGVLQSVQNGIISLTTDTGDMELNLGNIDKARLVPKFDHR</sequence>
<feature type="domain" description="Ribosome maturation factor RimP C-terminal" evidence="5">
    <location>
        <begin position="122"/>
        <end position="188"/>
    </location>
</feature>
<dbReference type="Proteomes" id="UP000199600">
    <property type="component" value="Unassembled WGS sequence"/>
</dbReference>
<dbReference type="Gene3D" id="2.30.30.180">
    <property type="entry name" value="Ribosome maturation factor RimP, C-terminal domain"/>
    <property type="match status" value="1"/>
</dbReference>
<dbReference type="GO" id="GO:0006412">
    <property type="term" value="P:translation"/>
    <property type="evidence" value="ECO:0007669"/>
    <property type="project" value="TreeGrafter"/>
</dbReference>
<accession>A0A1A8XMP6</accession>
<comment type="subcellular location">
    <subcellularLocation>
        <location evidence="3">Cytoplasm</location>
    </subcellularLocation>
</comment>
<dbReference type="PANTHER" id="PTHR33867">
    <property type="entry name" value="RIBOSOME MATURATION FACTOR RIMP"/>
    <property type="match status" value="1"/>
</dbReference>
<dbReference type="NCBIfam" id="NF000929">
    <property type="entry name" value="PRK00092.2-1"/>
    <property type="match status" value="1"/>
</dbReference>
<protein>
    <recommendedName>
        <fullName evidence="3">Ribosome maturation factor RimP</fullName>
    </recommendedName>
</protein>
<dbReference type="InterPro" id="IPR035956">
    <property type="entry name" value="RimP_N_sf"/>
</dbReference>
<dbReference type="InterPro" id="IPR028998">
    <property type="entry name" value="RimP_C"/>
</dbReference>
<dbReference type="Gene3D" id="3.30.300.70">
    <property type="entry name" value="RimP-like superfamily, N-terminal"/>
    <property type="match status" value="1"/>
</dbReference>
<comment type="function">
    <text evidence="3">Required for maturation of 30S ribosomal subunits.</text>
</comment>
<dbReference type="InterPro" id="IPR036847">
    <property type="entry name" value="RimP_C_sf"/>
</dbReference>
<evidence type="ECO:0000259" key="5">
    <source>
        <dbReference type="Pfam" id="PF17384"/>
    </source>
</evidence>
<dbReference type="SUPFAM" id="SSF74942">
    <property type="entry name" value="YhbC-like, C-terminal domain"/>
    <property type="match status" value="1"/>
</dbReference>